<sequence length="121" mass="12471">AWHCPALWPRPLPASPLPSPGLLPAGRTARGPLLGRPVPTRGSLTFWAPASGPRVLLAPRVPGHVLTAAAAHPTRLPALSGEPGTAPSCLGARPGLGNFPVRVAPACEELWDHLSFLPSAP</sequence>
<comment type="caution">
    <text evidence="1">The sequence shown here is derived from an EMBL/GenBank/DDBJ whole genome shotgun (WGS) entry which is preliminary data.</text>
</comment>
<feature type="non-terminal residue" evidence="1">
    <location>
        <position position="1"/>
    </location>
</feature>
<name>A0A5J5N085_MUNRE</name>
<dbReference type="Proteomes" id="UP000326062">
    <property type="component" value="Chromosome 1"/>
</dbReference>
<accession>A0A5J5N085</accession>
<reference evidence="1 2" key="1">
    <citation type="submission" date="2019-06" db="EMBL/GenBank/DDBJ databases">
        <title>Discovery of a novel chromosome fission-fusion reversal in muntjac.</title>
        <authorList>
            <person name="Mudd A.B."/>
            <person name="Bredeson J.V."/>
            <person name="Baum R."/>
            <person name="Hockemeyer D."/>
            <person name="Rokhsar D.S."/>
        </authorList>
    </citation>
    <scope>NUCLEOTIDE SEQUENCE [LARGE SCALE GENOMIC DNA]</scope>
    <source>
        <strain evidence="1">UCam_UCB_Mr</strain>
        <tissue evidence="1">Fibroblast cell line</tissue>
    </source>
</reference>
<proteinExistence type="predicted"/>
<dbReference type="EMBL" id="VCEB01000001">
    <property type="protein sequence ID" value="KAB0385313.1"/>
    <property type="molecule type" value="Genomic_DNA"/>
</dbReference>
<dbReference type="AlphaFoldDB" id="A0A5J5N085"/>
<keyword evidence="2" id="KW-1185">Reference proteome</keyword>
<evidence type="ECO:0000313" key="1">
    <source>
        <dbReference type="EMBL" id="KAB0385313.1"/>
    </source>
</evidence>
<gene>
    <name evidence="1" type="ORF">FD755_000269</name>
</gene>
<organism evidence="1 2">
    <name type="scientific">Muntiacus reevesi</name>
    <name type="common">Reeves' muntjac</name>
    <name type="synonym">Cervus reevesi</name>
    <dbReference type="NCBI Taxonomy" id="9886"/>
    <lineage>
        <taxon>Eukaryota</taxon>
        <taxon>Metazoa</taxon>
        <taxon>Chordata</taxon>
        <taxon>Craniata</taxon>
        <taxon>Vertebrata</taxon>
        <taxon>Euteleostomi</taxon>
        <taxon>Mammalia</taxon>
        <taxon>Eutheria</taxon>
        <taxon>Laurasiatheria</taxon>
        <taxon>Artiodactyla</taxon>
        <taxon>Ruminantia</taxon>
        <taxon>Pecora</taxon>
        <taxon>Cervidae</taxon>
        <taxon>Muntiacinae</taxon>
        <taxon>Muntiacus</taxon>
    </lineage>
</organism>
<protein>
    <submittedName>
        <fullName evidence="1">Uncharacterized protein</fullName>
    </submittedName>
</protein>
<evidence type="ECO:0000313" key="2">
    <source>
        <dbReference type="Proteomes" id="UP000326062"/>
    </source>
</evidence>